<dbReference type="InterPro" id="IPR052424">
    <property type="entry name" value="Kielin_Chordin-BMP_Reg"/>
</dbReference>
<feature type="region of interest" description="Disordered" evidence="4">
    <location>
        <begin position="1358"/>
        <end position="1570"/>
    </location>
</feature>
<feature type="compositionally biased region" description="Basic and acidic residues" evidence="4">
    <location>
        <begin position="2068"/>
        <end position="2077"/>
    </location>
</feature>
<feature type="compositionally biased region" description="Polar residues" evidence="4">
    <location>
        <begin position="867"/>
        <end position="877"/>
    </location>
</feature>
<feature type="compositionally biased region" description="Acidic residues" evidence="4">
    <location>
        <begin position="529"/>
        <end position="538"/>
    </location>
</feature>
<feature type="compositionally biased region" description="Polar residues" evidence="4">
    <location>
        <begin position="3310"/>
        <end position="3320"/>
    </location>
</feature>
<feature type="compositionally biased region" description="Polar residues" evidence="4">
    <location>
        <begin position="2710"/>
        <end position="2733"/>
    </location>
</feature>
<feature type="compositionally biased region" description="Basic and acidic residues" evidence="4">
    <location>
        <begin position="820"/>
        <end position="833"/>
    </location>
</feature>
<feature type="compositionally biased region" description="Acidic residues" evidence="4">
    <location>
        <begin position="2466"/>
        <end position="2483"/>
    </location>
</feature>
<feature type="region of interest" description="Disordered" evidence="4">
    <location>
        <begin position="3093"/>
        <end position="3161"/>
    </location>
</feature>
<evidence type="ECO:0000256" key="5">
    <source>
        <dbReference type="SAM" id="SignalP"/>
    </source>
</evidence>
<feature type="region of interest" description="Disordered" evidence="4">
    <location>
        <begin position="1314"/>
        <end position="1345"/>
    </location>
</feature>
<evidence type="ECO:0000256" key="1">
    <source>
        <dbReference type="ARBA" id="ARBA00004613"/>
    </source>
</evidence>
<feature type="region of interest" description="Disordered" evidence="4">
    <location>
        <begin position="362"/>
        <end position="591"/>
    </location>
</feature>
<feature type="compositionally biased region" description="Basic and acidic residues" evidence="4">
    <location>
        <begin position="1430"/>
        <end position="1449"/>
    </location>
</feature>
<feature type="compositionally biased region" description="Acidic residues" evidence="4">
    <location>
        <begin position="949"/>
        <end position="966"/>
    </location>
</feature>
<feature type="region of interest" description="Disordered" evidence="4">
    <location>
        <begin position="2154"/>
        <end position="2230"/>
    </location>
</feature>
<proteinExistence type="predicted"/>
<evidence type="ECO:0000313" key="7">
    <source>
        <dbReference type="EnsemblMetazoa" id="SCAU011459-PA"/>
    </source>
</evidence>
<evidence type="ECO:0000256" key="3">
    <source>
        <dbReference type="ARBA" id="ARBA00022729"/>
    </source>
</evidence>
<dbReference type="PANTHER" id="PTHR46698:SF3">
    <property type="entry name" value="TENECTIN ISOFORM 1-RELATED"/>
    <property type="match status" value="1"/>
</dbReference>
<organism evidence="7 8">
    <name type="scientific">Stomoxys calcitrans</name>
    <name type="common">Stable fly</name>
    <name type="synonym">Conops calcitrans</name>
    <dbReference type="NCBI Taxonomy" id="35570"/>
    <lineage>
        <taxon>Eukaryota</taxon>
        <taxon>Metazoa</taxon>
        <taxon>Ecdysozoa</taxon>
        <taxon>Arthropoda</taxon>
        <taxon>Hexapoda</taxon>
        <taxon>Insecta</taxon>
        <taxon>Pterygota</taxon>
        <taxon>Neoptera</taxon>
        <taxon>Endopterygota</taxon>
        <taxon>Diptera</taxon>
        <taxon>Brachycera</taxon>
        <taxon>Muscomorpha</taxon>
        <taxon>Muscoidea</taxon>
        <taxon>Muscidae</taxon>
        <taxon>Stomoxys</taxon>
    </lineage>
</organism>
<dbReference type="KEGG" id="scac:106089210"/>
<feature type="compositionally biased region" description="Polar residues" evidence="4">
    <location>
        <begin position="1469"/>
        <end position="1478"/>
    </location>
</feature>
<dbReference type="InterPro" id="IPR001007">
    <property type="entry name" value="VWF_dom"/>
</dbReference>
<accession>A0A1I8PVE1</accession>
<feature type="compositionally biased region" description="Low complexity" evidence="4">
    <location>
        <begin position="1358"/>
        <end position="1368"/>
    </location>
</feature>
<dbReference type="VEuPathDB" id="VectorBase:SCAU011459"/>
<feature type="compositionally biased region" description="Polar residues" evidence="4">
    <location>
        <begin position="502"/>
        <end position="514"/>
    </location>
</feature>
<evidence type="ECO:0000313" key="8">
    <source>
        <dbReference type="Proteomes" id="UP000095300"/>
    </source>
</evidence>
<dbReference type="STRING" id="35570.A0A1I8PVE1"/>
<feature type="compositionally biased region" description="Polar residues" evidence="4">
    <location>
        <begin position="1413"/>
        <end position="1429"/>
    </location>
</feature>
<feature type="compositionally biased region" description="Basic and acidic residues" evidence="4">
    <location>
        <begin position="763"/>
        <end position="773"/>
    </location>
</feature>
<feature type="compositionally biased region" description="Polar residues" evidence="4">
    <location>
        <begin position="1006"/>
        <end position="1015"/>
    </location>
</feature>
<feature type="compositionally biased region" description="Basic and acidic residues" evidence="4">
    <location>
        <begin position="2325"/>
        <end position="2350"/>
    </location>
</feature>
<name>A0A1I8PVE1_STOCA</name>
<feature type="compositionally biased region" description="Polar residues" evidence="4">
    <location>
        <begin position="3220"/>
        <end position="3236"/>
    </location>
</feature>
<dbReference type="Gene3D" id="2.10.70.10">
    <property type="entry name" value="Complement Module, domain 1"/>
    <property type="match status" value="1"/>
</dbReference>
<keyword evidence="3 5" id="KW-0732">Signal</keyword>
<reference evidence="7" key="1">
    <citation type="submission" date="2020-05" db="UniProtKB">
        <authorList>
            <consortium name="EnsemblMetazoa"/>
        </authorList>
    </citation>
    <scope>IDENTIFICATION</scope>
    <source>
        <strain evidence="7">USDA</strain>
    </source>
</reference>
<evidence type="ECO:0000256" key="4">
    <source>
        <dbReference type="SAM" id="MobiDB-lite"/>
    </source>
</evidence>
<feature type="compositionally biased region" description="Polar residues" evidence="4">
    <location>
        <begin position="1485"/>
        <end position="1501"/>
    </location>
</feature>
<feature type="compositionally biased region" description="Basic and acidic residues" evidence="4">
    <location>
        <begin position="3327"/>
        <end position="3348"/>
    </location>
</feature>
<feature type="chain" id="PRO_5009327290" description="VWFC domain-containing protein" evidence="5">
    <location>
        <begin position="31"/>
        <end position="3723"/>
    </location>
</feature>
<feature type="region of interest" description="Disordered" evidence="4">
    <location>
        <begin position="1836"/>
        <end position="1892"/>
    </location>
</feature>
<dbReference type="Proteomes" id="UP000095300">
    <property type="component" value="Unassembled WGS sequence"/>
</dbReference>
<evidence type="ECO:0000256" key="2">
    <source>
        <dbReference type="ARBA" id="ARBA00022525"/>
    </source>
</evidence>
<feature type="compositionally biased region" description="Basic and acidic residues" evidence="4">
    <location>
        <begin position="383"/>
        <end position="399"/>
    </location>
</feature>
<feature type="region of interest" description="Disordered" evidence="4">
    <location>
        <begin position="749"/>
        <end position="1298"/>
    </location>
</feature>
<feature type="region of interest" description="Disordered" evidence="4">
    <location>
        <begin position="2245"/>
        <end position="2510"/>
    </location>
</feature>
<feature type="compositionally biased region" description="Polar residues" evidence="4">
    <location>
        <begin position="2454"/>
        <end position="2465"/>
    </location>
</feature>
<feature type="compositionally biased region" description="Basic and acidic residues" evidence="4">
    <location>
        <begin position="2642"/>
        <end position="2651"/>
    </location>
</feature>
<keyword evidence="8" id="KW-1185">Reference proteome</keyword>
<dbReference type="GO" id="GO:0005576">
    <property type="term" value="C:extracellular region"/>
    <property type="evidence" value="ECO:0007669"/>
    <property type="project" value="UniProtKB-SubCell"/>
</dbReference>
<evidence type="ECO:0000259" key="6">
    <source>
        <dbReference type="PROSITE" id="PS50184"/>
    </source>
</evidence>
<dbReference type="PROSITE" id="PS50184">
    <property type="entry name" value="VWFC_2"/>
    <property type="match status" value="1"/>
</dbReference>
<feature type="compositionally biased region" description="Polar residues" evidence="4">
    <location>
        <begin position="2310"/>
        <end position="2321"/>
    </location>
</feature>
<dbReference type="SMART" id="SM00214">
    <property type="entry name" value="VWC"/>
    <property type="match status" value="5"/>
</dbReference>
<feature type="compositionally biased region" description="Basic and acidic residues" evidence="4">
    <location>
        <begin position="425"/>
        <end position="442"/>
    </location>
</feature>
<feature type="compositionally biased region" description="Polar residues" evidence="4">
    <location>
        <begin position="3125"/>
        <end position="3143"/>
    </location>
</feature>
<feature type="compositionally biased region" description="Basic and acidic residues" evidence="4">
    <location>
        <begin position="803"/>
        <end position="812"/>
    </location>
</feature>
<feature type="compositionally biased region" description="Basic and acidic residues" evidence="4">
    <location>
        <begin position="2614"/>
        <end position="2623"/>
    </location>
</feature>
<feature type="compositionally biased region" description="Basic and acidic residues" evidence="4">
    <location>
        <begin position="2815"/>
        <end position="2824"/>
    </location>
</feature>
<feature type="compositionally biased region" description="Polar residues" evidence="4">
    <location>
        <begin position="1177"/>
        <end position="1191"/>
    </location>
</feature>
<feature type="compositionally biased region" description="Polar residues" evidence="4">
    <location>
        <begin position="1327"/>
        <end position="1337"/>
    </location>
</feature>
<protein>
    <recommendedName>
        <fullName evidence="6">VWFC domain-containing protein</fullName>
    </recommendedName>
</protein>
<feature type="region of interest" description="Disordered" evidence="4">
    <location>
        <begin position="3424"/>
        <end position="3454"/>
    </location>
</feature>
<feature type="region of interest" description="Disordered" evidence="4">
    <location>
        <begin position="3174"/>
        <end position="3401"/>
    </location>
</feature>
<feature type="region of interest" description="Disordered" evidence="4">
    <location>
        <begin position="2970"/>
        <end position="3005"/>
    </location>
</feature>
<feature type="compositionally biased region" description="Acidic residues" evidence="4">
    <location>
        <begin position="547"/>
        <end position="557"/>
    </location>
</feature>
<feature type="compositionally biased region" description="Basic and acidic residues" evidence="4">
    <location>
        <begin position="1836"/>
        <end position="1848"/>
    </location>
</feature>
<sequence length="3723" mass="396972">MTRKRSSPMGLDIYLSAMLAIVLLPLLIQAAPLQDYTEIQQYTEGCYYNYNHYNEGDRIMTNEPCLNCTCHNKMLMCYLRVCPFTKPIGHDCIVEKREDQCCPIITCPEVPVGISHAAPEPGTELSIPEKFGCSIDGKFYLEGAQVPSNPNKPCELCYCIKNRTSCLMQECTLHIDGCTPIYNKGSCCPVRYNCDHENDVLGLEDFPTTTETTTTSTSTTTTTERPTTGFILTSTMTPAVSTDCIHNGELYADGARIEGETACENCYCMRGDIICAVQECKMPMLAGNGKQCHAMPPAEGECCPSNYICEDDTATTEVYEATTLPYGGLDEEVKVTTSSPIKDLHGAIPEEDMQLQTHIDEEQEVSTDSTLDDVQPTESPSIGDKEADEKAEDKPREDATSVGIESATTSKPTERDSTESIFLAHGEEDKDFKPTVPDEHGTEMSSTEEGEGDGVESTTKPSITLDESHIVEPTTVPPVDDAFVTKAPSEEEATSFIHDLSTKSPSSFAEQSFDATDEHTTKAPTTTEEAGESEESIDELATKVPADLEDASESTEAIDEHATKAPEESDESTETTKVPIHAGESAELAPELATKAPVVDIFTGVVDEHSTKAPIETEANEQSTGTADEDKTKAPIEQIEGSTEIIDQHSTKAPTEIEQIEGSTESTDEHSTKAPVGVENVEEISETVDEHSTMSPVGLEGSTGGVDELASTAHADADESTETLLEVATKAPSSTEESDESTEIIDEQFTKAPVSSEEPIEEDTTKVPVKEAEASGEISDELVTKAPLDSESAVELDTQAPSDTKETIDDLASKAPVATDKVESSTEIIDVHTTKVPTGSERPETSTGAIDEHVSETPTEEQDTDKVTSTEISTSAPTMVKGEVEETTEQQLTTKAPAGTEASGQPTEGDREFVTDIPTFDQSTVSSIESSVTDAVGEASTKIPLAVEQVEESSESVEDIESGTEEDVTKMPAALDAEHKLTEQPDKSSESTEADKQEEGKDTKPVMSQETSTNAPEEAVTSETTDEHIASLESSTKAPVAHDEIPDTSSAEEHGAGAPSGAQAADGDQDEELSTKSPTEASEGEQDSTEASGDTESEAESSTKASSVDHKKPESEDELASSTTKPLLSEAEHQAASTGAPIKTDEATSKPTGIQDDVTEIPGKHETDVEKVEEPTTESPETLVQISTKTPYITGDKESEMTLEGELPTKASQLDEEEFTKSPLSDEDKTEESSGEGKPIPVDEAMAGSTVGPTHVQTEDKTGEISTVPLGTPEELGSGDFASTESIEGETHRPSDVGITKLEESIDDELHSVVTDVPEEDKEHIESTTAKLSTGDATVSEDISEDDIKTVEKATTIKPDIETTTTTEFKIESGTKEGIAEKADDMLTPSGIEDKIDQSTDSSGTKKQPEAIESSTHVPSLDIGSTTSAIERDSSEETTSSEDKTKLEGSEEEEEDGQNIIDEKPEAIDQSTDSSGTKKQPEAIESSTHVPSLDIGSTTSAIDRDSSEETTSSEDKTKLEGSEEEEEDGQNIIDEKPEATTLSPATESITQPEQHKVEETSEGLAKPTDSPMVIIEDFSHITSDDKEVIESTIAPSSTTDKVPSLDVKGDFDQEVPEATVKPSAEDISVEDMHDMNLPSVIPGEGDCLVGRKTYANNSVIPTSDECEISCKCISSIVSCERVMCNVPQNVDKCVLDEASTNKCCPSYICGIDSLPPKEGESSESTEEDEDEEIEFTTIGAPHRIPEKDGQETASPIIPEIEMPVASTEEPMSHIRDSDEDLQQSTKSPVVAVGDDKVDILTDAAAPTTEATKAEDIIKPEFMVPVEKFDDKQTTVHELPSIHKPDEMKPTGTTSDESQTSKPIEADVSTEISDEEIDHTSKPIESVSTEADKKFPEITDIEITSSTVATPVFMTTTSLPGIDKESFDTGEAHTEVIDSKDHEEVEESSGEIDHQAPVSVIDQVHTSAPSVVDTTGAATHKPLDMDESTHKETGVSAETPILIEEYTVEPIKISTDITEDSESTTISGAGKDEGKESVEESIGKGEDDGTHTTPAGTEVGDASSTISSLDKESMDNIEVHTVSSDHTTKPLDHTLAPSVEEKPSISITDVEDHTEIIPSIGEPDEAVTEIQTGDEITTSPIDGSDQKVTVMPIDENLEGTISPIVDGTSEEASEKPVSSTSPPMVTDDKTENRTPVPIDGSNEDEETQTTVPEFGAHSTLSPLDADNRKTTDKPIDFDVTIDATSEGASLVPSVDEAHTTRPVVDDFETQTSATLAEEGEVSTSEKEKDETSSLAPTTISSADDGIHKDTTAQGEVDQTTLATIEKVTESGTDDHITQDIDKQEQEGEHVTHLPSGEDGNEIKPSMAHTEPSLHAEKDEESATPVTSSEEIDESAEDAEHVTVAPIAPKEPSLDLSEEASGESVESEEEKEMETKPVHPQHIGAYVTERVDDTTDIPTSARPTTDISQEDEEGDTSGEEDDTESDNATVKPDVHKIDHATPTKIPQQSEDVEIPTSELPGELGIDGITSAPAVGIPEVSTTQEATILEPSGTDDVSKISSEEGVPSATEEAMYVEDIGSSTLTPLKQDIPTGVTEPPEASEEDQESSAISSSVTKEPELTDHGIEATTSQYTEGDVAGITKVPESDEAKLDVTKTPMATADDESVTAKAPEEDISSVTKAPDMLEGDNTSTSKPSEDELAVTKVPGFTEGAESSTSQYPEDLSSITKVTDSSTPLAEDIESFTNAPATQESSESGTSEEVPDITKKPASSEILEGSEEELSDVTNAPVSVDGIDSDSSHRPGDVTGVTETSVSATTHKDEAHIDSVTKSPGALEGDKVSTSEESGEAIDVTKAPISVKVDTSKESEEDISKVTEVPVSVDIEGIATEGISDQTKEPESTEDIESATSLEVQDESTKVPVTAEGDSTPTTSLISVEAHDVTAAAVPSDGIESTTSHHIEEGTFSPTKATMHDVESATVQQEEDSASGITQKPKPTEDIESTTDSISEATKIPESLEAETGTHQVSEDISTVTPASVEDIHVSVSTQKPEDASADVGAESITAQQPLEDIFSTTKAPLSAGEIESVTKGPEFMDDIVDATKATESPESVPSEEKKESSEGTGAGTVQPEENISDQDMSGTTTTPESADSIHIEDDVTEAPESDVSITAHGLQEDVSAVTTVPEKVEEDAVITKVPETTGHDLPSATKTPEYVDAVTPEKPTEGVSSVTTAPESEESVTAQKLEEAYNDTAVTKAPVSTDSDSSKQQEEEISSVTKTPESADSEDIVTKIPDSGETDESEEDTFSATTTPHGMETSTSQQQDISGDTAAIHGEDTSDKGPAEKETFEDHTKTPEISGDESETNTHKTPMQQADEIGEEDVTKVTAIGLEHDKTEQQIPADESNESTMVKLPEGQEHVSTELPAVEHDISTTSHEPGLVHGDESSEETYTETADSGEDKVQHDTTTVHPLFPHHGFSTTPSIAIDHRIDVSNTTGGIPTTTTSALNDTEHAEDEIFTTTPPAPSTTALPITPPAPGANYQPQPPIYGQAPQYPPQYEDEYTDEDETEIFGPGTCRYGGKLYVSAQQIPRDDPCDFCFCFRSDIICLQQSCPPPIAGCHEEPISGFCCPRYECPVSMATVLNITTSTTTTSTTLPPHFLHHSYGSNVQRNGCLINGRSYSVGERIESTSGPCINCTCGGDGKMKCDPQACVPEPTMQQVMAVVAAGRKR</sequence>
<feature type="compositionally biased region" description="Acidic residues" evidence="4">
    <location>
        <begin position="1082"/>
        <end position="1099"/>
    </location>
</feature>
<feature type="compositionally biased region" description="Basic and acidic residues" evidence="4">
    <location>
        <begin position="2029"/>
        <end position="2049"/>
    </location>
</feature>
<comment type="subcellular location">
    <subcellularLocation>
        <location evidence="1">Secreted</location>
    </subcellularLocation>
</comment>
<dbReference type="PANTHER" id="PTHR46698">
    <property type="entry name" value="CROSSVEINLESS 2"/>
    <property type="match status" value="1"/>
</dbReference>
<feature type="compositionally biased region" description="Basic and acidic residues" evidence="4">
    <location>
        <begin position="1040"/>
        <end position="1055"/>
    </location>
</feature>
<feature type="compositionally biased region" description="Acidic residues" evidence="4">
    <location>
        <begin position="3290"/>
        <end position="3299"/>
    </location>
</feature>
<dbReference type="SUPFAM" id="SSF57603">
    <property type="entry name" value="FnI-like domain"/>
    <property type="match status" value="6"/>
</dbReference>
<dbReference type="OrthoDB" id="10068079at2759"/>
<feature type="region of interest" description="Disordered" evidence="4">
    <location>
        <begin position="1968"/>
        <end position="2110"/>
    </location>
</feature>
<feature type="compositionally biased region" description="Basic and acidic residues" evidence="4">
    <location>
        <begin position="976"/>
        <end position="1004"/>
    </location>
</feature>
<feature type="compositionally biased region" description="Basic and acidic residues" evidence="4">
    <location>
        <begin position="558"/>
        <end position="567"/>
    </location>
</feature>
<feature type="compositionally biased region" description="Polar residues" evidence="4">
    <location>
        <begin position="920"/>
        <end position="933"/>
    </location>
</feature>
<feature type="region of interest" description="Disordered" evidence="4">
    <location>
        <begin position="610"/>
        <end position="706"/>
    </location>
</feature>
<feature type="domain" description="VWFC" evidence="6">
    <location>
        <begin position="242"/>
        <end position="310"/>
    </location>
</feature>
<feature type="compositionally biased region" description="Basic and acidic residues" evidence="4">
    <location>
        <begin position="1980"/>
        <end position="1992"/>
    </location>
</feature>
<feature type="compositionally biased region" description="Polar residues" evidence="4">
    <location>
        <begin position="1850"/>
        <end position="1861"/>
    </location>
</feature>
<gene>
    <name evidence="7" type="primary">106089210</name>
</gene>
<feature type="signal peptide" evidence="5">
    <location>
        <begin position="1"/>
        <end position="30"/>
    </location>
</feature>
<feature type="compositionally biased region" description="Basic and acidic residues" evidence="4">
    <location>
        <begin position="1502"/>
        <end position="1521"/>
    </location>
</feature>
<dbReference type="EnsemblMetazoa" id="SCAU011459-RA">
    <property type="protein sequence ID" value="SCAU011459-PA"/>
    <property type="gene ID" value="SCAU011459"/>
</dbReference>
<feature type="compositionally biased region" description="Basic and acidic residues" evidence="4">
    <location>
        <begin position="1289"/>
        <end position="1298"/>
    </location>
</feature>
<feature type="compositionally biased region" description="Basic and acidic residues" evidence="4">
    <location>
        <begin position="2490"/>
        <end position="2499"/>
    </location>
</feature>
<feature type="compositionally biased region" description="Basic and acidic residues" evidence="4">
    <location>
        <begin position="1162"/>
        <end position="1174"/>
    </location>
</feature>
<feature type="region of interest" description="Disordered" evidence="4">
    <location>
        <begin position="2540"/>
        <end position="2848"/>
    </location>
</feature>
<feature type="compositionally biased region" description="Acidic residues" evidence="4">
    <location>
        <begin position="2414"/>
        <end position="2430"/>
    </location>
</feature>
<feature type="compositionally biased region" description="Polar residues" evidence="4">
    <location>
        <begin position="1540"/>
        <end position="1552"/>
    </location>
</feature>
<feature type="compositionally biased region" description="Basic and acidic residues" evidence="4">
    <location>
        <begin position="1369"/>
        <end position="1385"/>
    </location>
</feature>
<keyword evidence="2" id="KW-0964">Secreted</keyword>
<feature type="region of interest" description="Disordered" evidence="4">
    <location>
        <begin position="2881"/>
        <end position="2930"/>
    </location>
</feature>